<keyword evidence="2" id="KW-1185">Reference proteome</keyword>
<accession>A0AC61PMS8</accession>
<keyword evidence="1" id="KW-0238">DNA-binding</keyword>
<name>A0AC61PMS8_9FIRM</name>
<organism evidence="1 2">
    <name type="scientific">Aristaeella lactis</name>
    <dbReference type="NCBI Taxonomy" id="3046383"/>
    <lineage>
        <taxon>Bacteria</taxon>
        <taxon>Bacillati</taxon>
        <taxon>Bacillota</taxon>
        <taxon>Clostridia</taxon>
        <taxon>Eubacteriales</taxon>
        <taxon>Aristaeellaceae</taxon>
        <taxon>Aristaeella</taxon>
    </lineage>
</organism>
<comment type="caution">
    <text evidence="1">The sequence shown here is derived from an EMBL/GenBank/DDBJ whole genome shotgun (WGS) entry which is preliminary data.</text>
</comment>
<evidence type="ECO:0000313" key="1">
    <source>
        <dbReference type="EMBL" id="SMC71955.1"/>
    </source>
</evidence>
<reference evidence="1" key="1">
    <citation type="submission" date="2017-04" db="EMBL/GenBank/DDBJ databases">
        <authorList>
            <person name="Varghese N."/>
            <person name="Submissions S."/>
        </authorList>
    </citation>
    <scope>NUCLEOTIDE SEQUENCE</scope>
    <source>
        <strain evidence="1">WTE2008</strain>
    </source>
</reference>
<sequence length="301" mass="34679">MSQKKGVEVSARAARHIDGYRVLEGKREYVTYQGDSSIRIWYSDIPWRYETHDHSAVEIVLVLEGTVTYSVEGTSYPVRKGEVLIVPSNTPHSLEMGEGSSRYLFLFETDTIMTMRDIKSMVLYLHKPFHLRDESDAHKQIRELLLRAKDFYEKQELMWNTACYSCILQVYATLGRHYLIGIRSRTGDTVRSMDTEVINAVMTYINDHYREDLRLDDVAGFSGFSRFYFSRSFKQQTGYSFKDYLCQKRLQAAMDLLTSTNLSMRGIAVESGFGSTASFNRAFRACKGCTPTQYRAVYGML</sequence>
<protein>
    <submittedName>
        <fullName evidence="1">AraC-type DNA-binding protein</fullName>
    </submittedName>
</protein>
<dbReference type="EMBL" id="FWXZ01000004">
    <property type="protein sequence ID" value="SMC71955.1"/>
    <property type="molecule type" value="Genomic_DNA"/>
</dbReference>
<gene>
    <name evidence="1" type="ORF">SAMN06297397_2161</name>
</gene>
<evidence type="ECO:0000313" key="2">
    <source>
        <dbReference type="Proteomes" id="UP000192328"/>
    </source>
</evidence>
<proteinExistence type="predicted"/>
<dbReference type="Proteomes" id="UP000192328">
    <property type="component" value="Unassembled WGS sequence"/>
</dbReference>